<dbReference type="InterPro" id="IPR001322">
    <property type="entry name" value="Lamin_tail_dom"/>
</dbReference>
<dbReference type="PANTHER" id="PTHR45721:SF15">
    <property type="entry name" value="INTERMEDIATE FILAMENT PROTEIN IFP-1"/>
    <property type="match status" value="1"/>
</dbReference>
<organism evidence="4 5">
    <name type="scientific">Rotaria sordida</name>
    <dbReference type="NCBI Taxonomy" id="392033"/>
    <lineage>
        <taxon>Eukaryota</taxon>
        <taxon>Metazoa</taxon>
        <taxon>Spiralia</taxon>
        <taxon>Gnathifera</taxon>
        <taxon>Rotifera</taxon>
        <taxon>Eurotatoria</taxon>
        <taxon>Bdelloidea</taxon>
        <taxon>Philodinida</taxon>
        <taxon>Philodinidae</taxon>
        <taxon>Rotaria</taxon>
    </lineage>
</organism>
<reference evidence="4" key="1">
    <citation type="submission" date="2021-02" db="EMBL/GenBank/DDBJ databases">
        <authorList>
            <person name="Nowell W R."/>
        </authorList>
    </citation>
    <scope>NUCLEOTIDE SEQUENCE</scope>
</reference>
<dbReference type="Gene3D" id="2.60.40.1260">
    <property type="entry name" value="Lamin Tail domain"/>
    <property type="match status" value="1"/>
</dbReference>
<proteinExistence type="predicted"/>
<evidence type="ECO:0000256" key="1">
    <source>
        <dbReference type="ARBA" id="ARBA00023054"/>
    </source>
</evidence>
<gene>
    <name evidence="4" type="ORF">ZHD862_LOCUS15422</name>
</gene>
<dbReference type="GO" id="GO:0006998">
    <property type="term" value="P:nuclear envelope organization"/>
    <property type="evidence" value="ECO:0007669"/>
    <property type="project" value="TreeGrafter"/>
</dbReference>
<dbReference type="GO" id="GO:0090435">
    <property type="term" value="P:protein localization to nuclear envelope"/>
    <property type="evidence" value="ECO:0007669"/>
    <property type="project" value="TreeGrafter"/>
</dbReference>
<feature type="domain" description="LTD" evidence="3">
    <location>
        <begin position="514"/>
        <end position="636"/>
    </location>
</feature>
<dbReference type="InterPro" id="IPR036415">
    <property type="entry name" value="Lamin_tail_dom_sf"/>
</dbReference>
<keyword evidence="1 2" id="KW-0175">Coiled coil</keyword>
<evidence type="ECO:0000313" key="4">
    <source>
        <dbReference type="EMBL" id="CAF1058178.1"/>
    </source>
</evidence>
<dbReference type="GO" id="GO:0051664">
    <property type="term" value="P:nuclear pore localization"/>
    <property type="evidence" value="ECO:0007669"/>
    <property type="project" value="TreeGrafter"/>
</dbReference>
<feature type="coiled-coil region" evidence="2">
    <location>
        <begin position="312"/>
        <end position="346"/>
    </location>
</feature>
<dbReference type="SUPFAM" id="SSF74853">
    <property type="entry name" value="Lamin A/C globular tail domain"/>
    <property type="match status" value="1"/>
</dbReference>
<dbReference type="Proteomes" id="UP000663864">
    <property type="component" value="Unassembled WGS sequence"/>
</dbReference>
<evidence type="ECO:0000259" key="3">
    <source>
        <dbReference type="PROSITE" id="PS51841"/>
    </source>
</evidence>
<comment type="caution">
    <text evidence="4">The sequence shown here is derived from an EMBL/GenBank/DDBJ whole genome shotgun (WGS) entry which is preliminary data.</text>
</comment>
<name>A0A814L3R7_9BILA</name>
<dbReference type="PANTHER" id="PTHR45721">
    <property type="entry name" value="LAMIN DM0-RELATED"/>
    <property type="match status" value="1"/>
</dbReference>
<dbReference type="PROSITE" id="PS51841">
    <property type="entry name" value="LTD"/>
    <property type="match status" value="1"/>
</dbReference>
<sequence length="636" mass="76125">MSLIQRYSIELSSLAGTNHRIQDNNTSPTQIVNDLTAIKQQDADEKYCFHSLNDRLEDLLHYLDDLQLGNKNLYNNLNLLITNWGIVEETHAQSLHKLDNLLQHLSEQNRRKIIAYVETKIFDEQIQLTDRIQTIFLDVFNSYNDKHDILFDLINQLEDELHKIQLRLDISNDQIKSHEDDYQKELTRFRTYLSEWSQMALDKQNLLNEIQSLKEHFNLRLGYNQEEINEWKRLLNRLTQDSRNFYRDSLETIKQQLQIDYEQMLKEQQMDIEMELITKLKEIQDKIHMNLSINENDEQQCHEETQHFENHLQEHTKEYDHLESDYRRLVEETQHKRRLLQDLENQAKTQALKYVEQHARLEHDTDLTRAEYYALKDELDQLAYTLRFSIEEELKIYEALLNSLDREKDVHSSYNKSTHSGLSKTSITRTTDIDHSLKYQSPLVSRDIISTTYNENIHRDQYEIQQNILNQNQKTTTQIIRPFVHEMDEQQQINMSMNQNEQDISERDEEYVQSITHVKRKYKGKIRIKFVDIQGCFVDIENIGNQSHDLTGWYIERTIDGRRINYRFPAFELDAHKTVRIYGNYDQQSSLSIIDDSYLQLIAPNFYDWETGQQMRTELFNPDDIVKALFEQTIDD</sequence>
<dbReference type="GO" id="GO:0007097">
    <property type="term" value="P:nuclear migration"/>
    <property type="evidence" value="ECO:0007669"/>
    <property type="project" value="TreeGrafter"/>
</dbReference>
<evidence type="ECO:0000313" key="5">
    <source>
        <dbReference type="Proteomes" id="UP000663864"/>
    </source>
</evidence>
<protein>
    <recommendedName>
        <fullName evidence="3">LTD domain-containing protein</fullName>
    </recommendedName>
</protein>
<evidence type="ECO:0000256" key="2">
    <source>
        <dbReference type="SAM" id="Coils"/>
    </source>
</evidence>
<accession>A0A814L3R7</accession>
<dbReference type="GO" id="GO:0005200">
    <property type="term" value="F:structural constituent of cytoskeleton"/>
    <property type="evidence" value="ECO:0007669"/>
    <property type="project" value="TreeGrafter"/>
</dbReference>
<dbReference type="EMBL" id="CAJNOT010000698">
    <property type="protein sequence ID" value="CAF1058178.1"/>
    <property type="molecule type" value="Genomic_DNA"/>
</dbReference>
<dbReference type="AlphaFoldDB" id="A0A814L3R7"/>
<dbReference type="Pfam" id="PF00932">
    <property type="entry name" value="LTD"/>
    <property type="match status" value="1"/>
</dbReference>
<dbReference type="GO" id="GO:0031507">
    <property type="term" value="P:heterochromatin formation"/>
    <property type="evidence" value="ECO:0007669"/>
    <property type="project" value="TreeGrafter"/>
</dbReference>
<dbReference type="GO" id="GO:0005652">
    <property type="term" value="C:nuclear lamina"/>
    <property type="evidence" value="ECO:0007669"/>
    <property type="project" value="TreeGrafter"/>
</dbReference>